<dbReference type="CDD" id="cd01650">
    <property type="entry name" value="RT_nLTR_like"/>
    <property type="match status" value="1"/>
</dbReference>
<dbReference type="PANTHER" id="PTHR19446">
    <property type="entry name" value="REVERSE TRANSCRIPTASES"/>
    <property type="match status" value="1"/>
</dbReference>
<dbReference type="EMBL" id="PGOL01000030">
    <property type="protein sequence ID" value="PKI78917.1"/>
    <property type="molecule type" value="Genomic_DNA"/>
</dbReference>
<dbReference type="InterPro" id="IPR000477">
    <property type="entry name" value="RT_dom"/>
</dbReference>
<dbReference type="STRING" id="22663.A0A2I0LE16"/>
<evidence type="ECO:0000313" key="3">
    <source>
        <dbReference type="EMBL" id="PKI78917.1"/>
    </source>
</evidence>
<feature type="domain" description="Reverse transcriptase" evidence="2">
    <location>
        <begin position="119"/>
        <end position="402"/>
    </location>
</feature>
<name>A0A2I0LE16_PUNGR</name>
<proteinExistence type="predicted"/>
<dbReference type="Proteomes" id="UP000233551">
    <property type="component" value="Unassembled WGS sequence"/>
</dbReference>
<dbReference type="PROSITE" id="PS50878">
    <property type="entry name" value="RT_POL"/>
    <property type="match status" value="1"/>
</dbReference>
<keyword evidence="4" id="KW-1185">Reference proteome</keyword>
<dbReference type="SUPFAM" id="SSF56672">
    <property type="entry name" value="DNA/RNA polymerases"/>
    <property type="match status" value="1"/>
</dbReference>
<evidence type="ECO:0000313" key="4">
    <source>
        <dbReference type="Proteomes" id="UP000233551"/>
    </source>
</evidence>
<dbReference type="InterPro" id="IPR043502">
    <property type="entry name" value="DNA/RNA_pol_sf"/>
</dbReference>
<comment type="caution">
    <text evidence="3">The sequence shown here is derived from an EMBL/GenBank/DDBJ whole genome shotgun (WGS) entry which is preliminary data.</text>
</comment>
<organism evidence="3 4">
    <name type="scientific">Punica granatum</name>
    <name type="common">Pomegranate</name>
    <dbReference type="NCBI Taxonomy" id="22663"/>
    <lineage>
        <taxon>Eukaryota</taxon>
        <taxon>Viridiplantae</taxon>
        <taxon>Streptophyta</taxon>
        <taxon>Embryophyta</taxon>
        <taxon>Tracheophyta</taxon>
        <taxon>Spermatophyta</taxon>
        <taxon>Magnoliopsida</taxon>
        <taxon>eudicotyledons</taxon>
        <taxon>Gunneridae</taxon>
        <taxon>Pentapetalae</taxon>
        <taxon>rosids</taxon>
        <taxon>malvids</taxon>
        <taxon>Myrtales</taxon>
        <taxon>Lythraceae</taxon>
        <taxon>Punica</taxon>
    </lineage>
</organism>
<sequence>MASGDSFSRPSVARPQESRDSQAALHLSARMRTSTRLKFGCVQALQEPVSPNSGLPNYFSREAGYDFQVLVRPVSSEEVRFALFAMGPYKAPGPDGFPAIFFQAYRAVVEPSLVEFVRSVIDRGMSVSNVNDTLLVLISKVELPESIHQFRLISLCNVSYKLITKVIANRLQGYMAELVSPNQVSFVPRQHIQDNIVIAQVLVHSMHRMRRRKKFMAIKVDLEKAYDRLNWNFVVNTLVAARVPEKLQLIIKDCISSVGMNVLWNGSLTEEFNSGRGIRQGCPLSPYLFVLCVEHLSHLIREAVEAKVWQPMHVGRDGPWISHLMFTDDILLFAKALENQITTVCTMTSFAQCRRRSSFKMSSTLGHYLGVPIVHGRLCRKHFEQIVSRVQDRINGWTARTLSMVGRVTLAKSVIQVVPSLTMQVMRLPANVCEQLHRHCHDCSRSSLEVRNGQRVMFWEDRWVAGCRPLLQHIRRAPDEAILNRKVAEFAHLSGSWNWELI</sequence>
<accession>A0A2I0LE16</accession>
<evidence type="ECO:0000259" key="2">
    <source>
        <dbReference type="PROSITE" id="PS50878"/>
    </source>
</evidence>
<gene>
    <name evidence="3" type="ORF">CRG98_000690</name>
</gene>
<reference evidence="3 4" key="1">
    <citation type="submission" date="2017-11" db="EMBL/GenBank/DDBJ databases">
        <title>De-novo sequencing of pomegranate (Punica granatum L.) genome.</title>
        <authorList>
            <person name="Akparov Z."/>
            <person name="Amiraslanov A."/>
            <person name="Hajiyeva S."/>
            <person name="Abbasov M."/>
            <person name="Kaur K."/>
            <person name="Hamwieh A."/>
            <person name="Solovyev V."/>
            <person name="Salamov A."/>
            <person name="Braich B."/>
            <person name="Kosarev P."/>
            <person name="Mahmoud A."/>
            <person name="Hajiyev E."/>
            <person name="Babayeva S."/>
            <person name="Izzatullayeva V."/>
            <person name="Mammadov A."/>
            <person name="Mammadov A."/>
            <person name="Sharifova S."/>
            <person name="Ojaghi J."/>
            <person name="Eynullazada K."/>
            <person name="Bayramov B."/>
            <person name="Abdulazimova A."/>
            <person name="Shahmuradov I."/>
        </authorList>
    </citation>
    <scope>NUCLEOTIDE SEQUENCE [LARGE SCALE GENOMIC DNA]</scope>
    <source>
        <strain evidence="4">cv. AG2017</strain>
        <tissue evidence="3">Leaf</tissue>
    </source>
</reference>
<evidence type="ECO:0000256" key="1">
    <source>
        <dbReference type="SAM" id="MobiDB-lite"/>
    </source>
</evidence>
<dbReference type="AlphaFoldDB" id="A0A2I0LE16"/>
<feature type="region of interest" description="Disordered" evidence="1">
    <location>
        <begin position="1"/>
        <end position="23"/>
    </location>
</feature>
<protein>
    <recommendedName>
        <fullName evidence="2">Reverse transcriptase domain-containing protein</fullName>
    </recommendedName>
</protein>
<dbReference type="Pfam" id="PF00078">
    <property type="entry name" value="RVT_1"/>
    <property type="match status" value="1"/>
</dbReference>